<name>A0ABS6WI88_9HYPH</name>
<sequence>MVLRNAMRPVLRSPFYDPLTDPWGGIEHLIAGGILVNKYAGLGISFEDTTPRAVVKGHTTNFSGDPNDLVTYTSPSTKYVRNASGLLVAGTTLRTSHDENGDPEGLLIEGATTNRFTYSEDANSWSKTNVTVTSDAAVAPTGATTMDKIVESATSGLHYIYQTIAYTSGTTLTHSRFVLAGERTKVRISLPIAGGA</sequence>
<dbReference type="Proteomes" id="UP001430804">
    <property type="component" value="Unassembled WGS sequence"/>
</dbReference>
<dbReference type="EMBL" id="JAHWQX010000001">
    <property type="protein sequence ID" value="MBW3095653.1"/>
    <property type="molecule type" value="Genomic_DNA"/>
</dbReference>
<evidence type="ECO:0000313" key="1">
    <source>
        <dbReference type="EMBL" id="MBW3095653.1"/>
    </source>
</evidence>
<dbReference type="RefSeq" id="WP_219156996.1">
    <property type="nucleotide sequence ID" value="NZ_JAHWQX010000001.1"/>
</dbReference>
<proteinExistence type="predicted"/>
<evidence type="ECO:0000313" key="2">
    <source>
        <dbReference type="Proteomes" id="UP001430804"/>
    </source>
</evidence>
<organism evidence="1 2">
    <name type="scientific">Pseudohoeflea coraliihabitans</name>
    <dbReference type="NCBI Taxonomy" id="2860393"/>
    <lineage>
        <taxon>Bacteria</taxon>
        <taxon>Pseudomonadati</taxon>
        <taxon>Pseudomonadota</taxon>
        <taxon>Alphaproteobacteria</taxon>
        <taxon>Hyphomicrobiales</taxon>
        <taxon>Rhizobiaceae</taxon>
        <taxon>Pseudohoeflea</taxon>
    </lineage>
</organism>
<comment type="caution">
    <text evidence="1">The sequence shown here is derived from an EMBL/GenBank/DDBJ whole genome shotgun (WGS) entry which is preliminary data.</text>
</comment>
<protein>
    <submittedName>
        <fullName evidence="1">Uncharacterized protein</fullName>
    </submittedName>
</protein>
<feature type="non-terminal residue" evidence="1">
    <location>
        <position position="196"/>
    </location>
</feature>
<accession>A0ABS6WI88</accession>
<reference evidence="1" key="1">
    <citation type="submission" date="2021-07" db="EMBL/GenBank/DDBJ databases">
        <title>Pseudohoeflea marina sp. nov. a polyhydroxyalcanoate-producing bacterium.</title>
        <authorList>
            <person name="Zheng W."/>
            <person name="Yu S."/>
            <person name="Huang Y."/>
        </authorList>
    </citation>
    <scope>NUCLEOTIDE SEQUENCE</scope>
    <source>
        <strain evidence="1">DP4N28-3</strain>
    </source>
</reference>
<keyword evidence="2" id="KW-1185">Reference proteome</keyword>
<gene>
    <name evidence="1" type="ORF">KY465_00005</name>
</gene>